<comment type="caution">
    <text evidence="1">The sequence shown here is derived from an EMBL/GenBank/DDBJ whole genome shotgun (WGS) entry which is preliminary data.</text>
</comment>
<protein>
    <submittedName>
        <fullName evidence="1">Uncharacterized protein</fullName>
    </submittedName>
</protein>
<keyword evidence="2" id="KW-1185">Reference proteome</keyword>
<evidence type="ECO:0000313" key="2">
    <source>
        <dbReference type="Proteomes" id="UP000831701"/>
    </source>
</evidence>
<proteinExistence type="predicted"/>
<dbReference type="EMBL" id="CM041543">
    <property type="protein sequence ID" value="KAI3364644.1"/>
    <property type="molecule type" value="Genomic_DNA"/>
</dbReference>
<gene>
    <name evidence="1" type="ORF">L3Q82_011428</name>
</gene>
<feature type="non-terminal residue" evidence="1">
    <location>
        <position position="1"/>
    </location>
</feature>
<dbReference type="Proteomes" id="UP000831701">
    <property type="component" value="Chromosome 13"/>
</dbReference>
<organism evidence="1 2">
    <name type="scientific">Scortum barcoo</name>
    <name type="common">barcoo grunter</name>
    <dbReference type="NCBI Taxonomy" id="214431"/>
    <lineage>
        <taxon>Eukaryota</taxon>
        <taxon>Metazoa</taxon>
        <taxon>Chordata</taxon>
        <taxon>Craniata</taxon>
        <taxon>Vertebrata</taxon>
        <taxon>Euteleostomi</taxon>
        <taxon>Actinopterygii</taxon>
        <taxon>Neopterygii</taxon>
        <taxon>Teleostei</taxon>
        <taxon>Neoteleostei</taxon>
        <taxon>Acanthomorphata</taxon>
        <taxon>Eupercaria</taxon>
        <taxon>Centrarchiformes</taxon>
        <taxon>Terapontoidei</taxon>
        <taxon>Terapontidae</taxon>
        <taxon>Scortum</taxon>
    </lineage>
</organism>
<sequence length="50" mass="5338">RDASDCSPVLLTSRVGRLYGAACGAANDQSWFVSSLIGQLKRPECGLLVR</sequence>
<evidence type="ECO:0000313" key="1">
    <source>
        <dbReference type="EMBL" id="KAI3364644.1"/>
    </source>
</evidence>
<accession>A0ACB8WAL1</accession>
<reference evidence="1" key="1">
    <citation type="submission" date="2022-04" db="EMBL/GenBank/DDBJ databases">
        <title>Jade perch genome.</title>
        <authorList>
            <person name="Chao B."/>
        </authorList>
    </citation>
    <scope>NUCLEOTIDE SEQUENCE</scope>
    <source>
        <strain evidence="1">CB-2022</strain>
    </source>
</reference>
<name>A0ACB8WAL1_9TELE</name>